<dbReference type="Pfam" id="PF21530">
    <property type="entry name" value="Pif1_2B_dom"/>
    <property type="match status" value="1"/>
</dbReference>
<evidence type="ECO:0000313" key="2">
    <source>
        <dbReference type="EMBL" id="KOF96446.1"/>
    </source>
</evidence>
<dbReference type="AlphaFoldDB" id="A0A0L8I4M6"/>
<name>A0A0L8I4M6_OCTBM</name>
<dbReference type="OrthoDB" id="6265497at2759"/>
<dbReference type="InterPro" id="IPR049163">
    <property type="entry name" value="Pif1-like_2B_dom"/>
</dbReference>
<dbReference type="PANTHER" id="PTHR10492">
    <property type="match status" value="1"/>
</dbReference>
<dbReference type="InterPro" id="IPR027417">
    <property type="entry name" value="P-loop_NTPase"/>
</dbReference>
<reference evidence="2" key="1">
    <citation type="submission" date="2015-07" db="EMBL/GenBank/DDBJ databases">
        <title>MeaNS - Measles Nucleotide Surveillance Program.</title>
        <authorList>
            <person name="Tran T."/>
            <person name="Druce J."/>
        </authorList>
    </citation>
    <scope>NUCLEOTIDE SEQUENCE</scope>
    <source>
        <strain evidence="2">UCB-OBI-ISO-001</strain>
        <tissue evidence="2">Gonad</tissue>
    </source>
</reference>
<gene>
    <name evidence="2" type="ORF">OCBIM_22034941mg</name>
</gene>
<accession>A0A0L8I4M6</accession>
<protein>
    <recommendedName>
        <fullName evidence="1">DNA helicase Pif1-like 2B domain-containing protein</fullName>
    </recommendedName>
</protein>
<dbReference type="PANTHER" id="PTHR10492:SF57">
    <property type="entry name" value="ATP-DEPENDENT DNA HELICASE"/>
    <property type="match status" value="1"/>
</dbReference>
<organism evidence="2">
    <name type="scientific">Octopus bimaculoides</name>
    <name type="common">California two-spotted octopus</name>
    <dbReference type="NCBI Taxonomy" id="37653"/>
    <lineage>
        <taxon>Eukaryota</taxon>
        <taxon>Metazoa</taxon>
        <taxon>Spiralia</taxon>
        <taxon>Lophotrochozoa</taxon>
        <taxon>Mollusca</taxon>
        <taxon>Cephalopoda</taxon>
        <taxon>Coleoidea</taxon>
        <taxon>Octopodiformes</taxon>
        <taxon>Octopoda</taxon>
        <taxon>Incirrata</taxon>
        <taxon>Octopodidae</taxon>
        <taxon>Octopus</taxon>
    </lineage>
</organism>
<dbReference type="STRING" id="37653.A0A0L8I4M6"/>
<evidence type="ECO:0000259" key="1">
    <source>
        <dbReference type="Pfam" id="PF21530"/>
    </source>
</evidence>
<feature type="domain" description="DNA helicase Pif1-like 2B" evidence="1">
    <location>
        <begin position="99"/>
        <end position="142"/>
    </location>
</feature>
<sequence length="183" mass="20960">MKSNGPSESRKHPFLGYVEKRSNSLRSNFQTNIYLTNIYWSKNYHNLNWLCERAILAPKYSTVSKINEQLMQYFSGNPHIYKSVDTIPDPEEVVNYPTEFLNLLEPQGLPPHRLELKVGTPVMLLRNLDPPTHCNGTRMVIKKMIPHVIEAPILSGCGKGEDVFTPRIPLIPLGAEIPFSFRR</sequence>
<dbReference type="EMBL" id="KQ416562">
    <property type="protein sequence ID" value="KOF96446.1"/>
    <property type="molecule type" value="Genomic_DNA"/>
</dbReference>
<proteinExistence type="predicted"/>
<dbReference type="SUPFAM" id="SSF52540">
    <property type="entry name" value="P-loop containing nucleoside triphosphate hydrolases"/>
    <property type="match status" value="1"/>
</dbReference>
<feature type="non-terminal residue" evidence="2">
    <location>
        <position position="183"/>
    </location>
</feature>